<dbReference type="InterPro" id="IPR018778">
    <property type="entry name" value="T7SS_EssB"/>
</dbReference>
<evidence type="ECO:0000256" key="2">
    <source>
        <dbReference type="SAM" id="MobiDB-lite"/>
    </source>
</evidence>
<dbReference type="Pfam" id="PF10140">
    <property type="entry name" value="YukC"/>
    <property type="match status" value="1"/>
</dbReference>
<keyword evidence="3" id="KW-0472">Membrane</keyword>
<protein>
    <submittedName>
        <fullName evidence="4">Type VII secretion protein EssB</fullName>
    </submittedName>
</protein>
<keyword evidence="3" id="KW-0812">Transmembrane</keyword>
<name>A0ABV6GHF3_9BACI</name>
<feature type="compositionally biased region" description="Polar residues" evidence="2">
    <location>
        <begin position="423"/>
        <end position="435"/>
    </location>
</feature>
<organism evidence="4 5">
    <name type="scientific">Metabacillus herbersteinensis</name>
    <dbReference type="NCBI Taxonomy" id="283816"/>
    <lineage>
        <taxon>Bacteria</taxon>
        <taxon>Bacillati</taxon>
        <taxon>Bacillota</taxon>
        <taxon>Bacilli</taxon>
        <taxon>Bacillales</taxon>
        <taxon>Bacillaceae</taxon>
        <taxon>Metabacillus</taxon>
    </lineage>
</organism>
<dbReference type="RefSeq" id="WP_378936082.1">
    <property type="nucleotide sequence ID" value="NZ_JBHLVO010000016.1"/>
</dbReference>
<dbReference type="EMBL" id="JBHLVO010000016">
    <property type="protein sequence ID" value="MFC0273106.1"/>
    <property type="molecule type" value="Genomic_DNA"/>
</dbReference>
<dbReference type="Proteomes" id="UP001589854">
    <property type="component" value="Unassembled WGS sequence"/>
</dbReference>
<dbReference type="NCBIfam" id="TIGR03926">
    <property type="entry name" value="T7_EssB"/>
    <property type="match status" value="1"/>
</dbReference>
<evidence type="ECO:0000256" key="3">
    <source>
        <dbReference type="SAM" id="Phobius"/>
    </source>
</evidence>
<proteinExistence type="inferred from homology"/>
<evidence type="ECO:0000313" key="5">
    <source>
        <dbReference type="Proteomes" id="UP001589854"/>
    </source>
</evidence>
<dbReference type="Gene3D" id="1.10.510.10">
    <property type="entry name" value="Transferase(Phosphotransferase) domain 1"/>
    <property type="match status" value="1"/>
</dbReference>
<comment type="caution">
    <text evidence="4">The sequence shown here is derived from an EMBL/GenBank/DDBJ whole genome shotgun (WGS) entry which is preliminary data.</text>
</comment>
<feature type="transmembrane region" description="Helical" evidence="3">
    <location>
        <begin position="219"/>
        <end position="242"/>
    </location>
</feature>
<dbReference type="InterPro" id="IPR042565">
    <property type="entry name" value="T7SS_EssB_C"/>
</dbReference>
<reference evidence="4 5" key="1">
    <citation type="submission" date="2024-09" db="EMBL/GenBank/DDBJ databases">
        <authorList>
            <person name="Sun Q."/>
            <person name="Mori K."/>
        </authorList>
    </citation>
    <scope>NUCLEOTIDE SEQUENCE [LARGE SCALE GENOMIC DNA]</scope>
    <source>
        <strain evidence="4 5">CCM 7228</strain>
    </source>
</reference>
<comment type="similarity">
    <text evidence="1">Belongs to the EssB family.</text>
</comment>
<sequence length="451" mass="52263">MSEKKQSYLEQQLEAVITKEDGYTFTFQKEKIKLDHAVEMDLVKQIDSSIQRDIILNEDELKIVVQIPASYLSFVHIKKKDQRSKYLLAYQLVKKVKEFSYTRLNLLVCPENIVFDQSFTPFILHYGVKESIPPYEKDKDRLWAEVKATVAAAIDHKYTFLQYLNLHETLELTALSKEVLHAKSEEELLFFLEEKLTQLEENEKTLVHIPQNKWKLTRYVALGFLICLLPALIYTVYSMFFLQPKQEAFVASNEHFLASDYSEVVNTLANYDVEEMPNVVKFQLASAFIVNESLTEDQKENVQNTITLQSDSQYFDYWIFIGRGIAESALDVARSLEDRDLIVFGLLNYREAIKANEELSSEERQQRLKEVEAEIQEYQEEQASQQEEEEQKAEDEQQASEKVEEQADTSEAQTQQSDEKVSEQSPTEQDTTIQNDQKDAAADSANENSTN</sequence>
<feature type="region of interest" description="Disordered" evidence="2">
    <location>
        <begin position="378"/>
        <end position="451"/>
    </location>
</feature>
<feature type="compositionally biased region" description="Acidic residues" evidence="2">
    <location>
        <begin position="378"/>
        <end position="398"/>
    </location>
</feature>
<evidence type="ECO:0000313" key="4">
    <source>
        <dbReference type="EMBL" id="MFC0273106.1"/>
    </source>
</evidence>
<gene>
    <name evidence="4" type="primary">essB</name>
    <name evidence="4" type="ORF">ACFFIX_16945</name>
</gene>
<keyword evidence="5" id="KW-1185">Reference proteome</keyword>
<dbReference type="Gene3D" id="1.25.40.680">
    <property type="entry name" value="Type VII secretion system EssB, C-terminal-like domain"/>
    <property type="match status" value="1"/>
</dbReference>
<accession>A0ABV6GHF3</accession>
<evidence type="ECO:0000256" key="1">
    <source>
        <dbReference type="ARBA" id="ARBA00010163"/>
    </source>
</evidence>
<keyword evidence="3" id="KW-1133">Transmembrane helix</keyword>